<dbReference type="STRING" id="856793.MICA_2444"/>
<sequence>MKNFFRLLLVPALVCVMGLSPVSAQTAEKTPPMPEVLKELGTRGAQIRYLGREKGLDGWATILQGQEQYFYVTPDGEAIIMGLLFDKSGHPVTIDQVAKLQSGDTALDALATPATPAVDPLQAIQEELRAQQNLSPSQRLMKEVEASNMITLGKNADAPVIYAFMDPQCPHCHALMNDLRKDLLATGQIQMKMIPVGLRDETKAQAAYLLAAPDAEDRWYKHLDGDTKALPVDPAINKQGVERNLLIMQNWKLDATPILLYRSKTGEIKMVRGRPRDLAEITADLF</sequence>
<evidence type="ECO:0000313" key="3">
    <source>
        <dbReference type="EMBL" id="AEP10746.1"/>
    </source>
</evidence>
<dbReference type="RefSeq" id="WP_014103969.1">
    <property type="nucleotide sequence ID" value="NC_016026.1"/>
</dbReference>
<dbReference type="eggNOG" id="COG1651">
    <property type="taxonomic scope" value="Bacteria"/>
</dbReference>
<dbReference type="AlphaFoldDB" id="G2KNV1"/>
<proteinExistence type="predicted"/>
<dbReference type="Gene3D" id="3.10.450.70">
    <property type="entry name" value="Disulphide bond isomerase, DsbC/G, N-terminal"/>
    <property type="match status" value="1"/>
</dbReference>
<feature type="domain" description="Thioredoxin-like fold" evidence="2">
    <location>
        <begin position="158"/>
        <end position="273"/>
    </location>
</feature>
<dbReference type="Proteomes" id="UP000009286">
    <property type="component" value="Chromosome"/>
</dbReference>
<name>G2KNV1_MICAA</name>
<dbReference type="InterPro" id="IPR009094">
    <property type="entry name" value="DiS-bond_isomerase_DsbC/G_N_sf"/>
</dbReference>
<dbReference type="SUPFAM" id="SSF54423">
    <property type="entry name" value="DsbC/DsbG N-terminal domain-like"/>
    <property type="match status" value="1"/>
</dbReference>
<accession>G2KNV1</accession>
<dbReference type="Gene3D" id="3.40.30.10">
    <property type="entry name" value="Glutaredoxin"/>
    <property type="match status" value="1"/>
</dbReference>
<dbReference type="GO" id="GO:0042597">
    <property type="term" value="C:periplasmic space"/>
    <property type="evidence" value="ECO:0007669"/>
    <property type="project" value="InterPro"/>
</dbReference>
<organism evidence="3 4">
    <name type="scientific">Micavibrio aeruginosavorus (strain ARL-13)</name>
    <dbReference type="NCBI Taxonomy" id="856793"/>
    <lineage>
        <taxon>Bacteria</taxon>
        <taxon>Pseudomonadati</taxon>
        <taxon>Bdellovibrionota</taxon>
        <taxon>Bdellovibrionia</taxon>
        <taxon>Bdellovibrionales</taxon>
        <taxon>Pseudobdellovibrionaceae</taxon>
        <taxon>Micavibrio</taxon>
    </lineage>
</organism>
<evidence type="ECO:0000256" key="1">
    <source>
        <dbReference type="SAM" id="SignalP"/>
    </source>
</evidence>
<reference evidence="3 4" key="1">
    <citation type="journal article" date="2011" name="BMC Genomics">
        <title>Genomic insights into an obligate epibiotic bacterial predator: Micavibrio aeruginosavorus ARL-13.</title>
        <authorList>
            <person name="Wang Z."/>
            <person name="Kadouri D."/>
            <person name="Wu M."/>
        </authorList>
    </citation>
    <scope>NUCLEOTIDE SEQUENCE [LARGE SCALE GENOMIC DNA]</scope>
    <source>
        <strain evidence="3 4">ARL-13</strain>
    </source>
</reference>
<dbReference type="InterPro" id="IPR051470">
    <property type="entry name" value="Thiol:disulfide_interchange"/>
</dbReference>
<feature type="chain" id="PRO_5003432124" description="Thioredoxin-like fold domain-containing protein" evidence="1">
    <location>
        <begin position="27"/>
        <end position="286"/>
    </location>
</feature>
<gene>
    <name evidence="3" type="ordered locus">MICA_2444</name>
</gene>
<dbReference type="EMBL" id="CP002382">
    <property type="protein sequence ID" value="AEP10746.1"/>
    <property type="molecule type" value="Genomic_DNA"/>
</dbReference>
<dbReference type="InterPro" id="IPR036249">
    <property type="entry name" value="Thioredoxin-like_sf"/>
</dbReference>
<protein>
    <recommendedName>
        <fullName evidence="2">Thioredoxin-like fold domain-containing protein</fullName>
    </recommendedName>
</protein>
<dbReference type="OrthoDB" id="12976at2"/>
<evidence type="ECO:0000259" key="2">
    <source>
        <dbReference type="Pfam" id="PF13098"/>
    </source>
</evidence>
<dbReference type="InterPro" id="IPR012336">
    <property type="entry name" value="Thioredoxin-like_fold"/>
</dbReference>
<dbReference type="SUPFAM" id="SSF52833">
    <property type="entry name" value="Thioredoxin-like"/>
    <property type="match status" value="1"/>
</dbReference>
<dbReference type="KEGG" id="mai:MICA_2444"/>
<keyword evidence="1" id="KW-0732">Signal</keyword>
<dbReference type="PANTHER" id="PTHR35272:SF4">
    <property type="entry name" value="THIOL:DISULFIDE INTERCHANGE PROTEIN DSBG"/>
    <property type="match status" value="1"/>
</dbReference>
<dbReference type="PANTHER" id="PTHR35272">
    <property type="entry name" value="THIOL:DISULFIDE INTERCHANGE PROTEIN DSBC-RELATED"/>
    <property type="match status" value="1"/>
</dbReference>
<feature type="signal peptide" evidence="1">
    <location>
        <begin position="1"/>
        <end position="26"/>
    </location>
</feature>
<evidence type="ECO:0000313" key="4">
    <source>
        <dbReference type="Proteomes" id="UP000009286"/>
    </source>
</evidence>
<dbReference type="HOGENOM" id="CLU_080090_0_0_5"/>
<keyword evidence="4" id="KW-1185">Reference proteome</keyword>
<dbReference type="Pfam" id="PF13098">
    <property type="entry name" value="Thioredoxin_2"/>
    <property type="match status" value="1"/>
</dbReference>